<sequence length="633" mass="70274">MKKGLLLLLMTMAIWSCSKDSDDTPQVKLSNLKEMTSFKITVEGKSYEAEIKDNFIQAVLPSSTDLTKLSPEIKISEKAKVTPNSGVVQDFTKTVEYTVMAEDKSTKVYKAVITKTNSQKAIESFAFVNLPEGASSYVWKNKNPLDMDTLVCKVPYLSNIKALTSKITVSSKATIDPASGTTLDYSKPVKYTVKAEDGSKAEYLVIVDNSIEQVKFSNITRDGFRSKKPNDVIVLQTNTLSPVKENNKVKLRFSKGTTVFDLKVTSIDYKTNQISVALPAGFENNEYVLSLEIEKNNSVTSIPFVLDGGSINFQNVADVLDPYTGNYVVCNRLLMPGERFRANIYLEHAKFSTYKFFLRKDGRDFALLNSKLNSTLEQVEFVMPNLPNPAVKSGSDFELVIKDANNKEVGGNRLVNTKKSNISVIVAEAPIVKSLSKTKVKEGDQVIIFGENIFYNYVEIGSGVLTKSSTVRLTLNGNMRNIELTGVSSNAGSFTTKGMDPGTYKVEVTNNIPSLGASKQEITLIVESSTTPISVKVDSAEIHSDKDPYFAQQILVSFNESIEAYDIKEFRISSNSTFYEVDNYIRNKYGVSTPKLPNDKYNVFYNNPTTGYVILVDKNNKEHKLTFTVSKAK</sequence>
<reference evidence="1 2" key="1">
    <citation type="submission" date="2016-10" db="EMBL/GenBank/DDBJ databases">
        <authorList>
            <person name="de Groot N.N."/>
        </authorList>
    </citation>
    <scope>NUCLEOTIDE SEQUENCE [LARGE SCALE GENOMIC DNA]</scope>
    <source>
        <strain evidence="1 2">DSM 23048</strain>
    </source>
</reference>
<name>A0A1H6XQD1_9FLAO</name>
<gene>
    <name evidence="1" type="ORF">SAMN04488018_12256</name>
</gene>
<protein>
    <recommendedName>
        <fullName evidence="3">DUF5018 domain-containing protein</fullName>
    </recommendedName>
</protein>
<accession>A0A1H6XQD1</accession>
<evidence type="ECO:0000313" key="1">
    <source>
        <dbReference type="EMBL" id="SEJ29784.1"/>
    </source>
</evidence>
<dbReference type="Gene3D" id="2.60.40.2340">
    <property type="match status" value="2"/>
</dbReference>
<dbReference type="AlphaFoldDB" id="A0A1H6XQD1"/>
<organism evidence="1 2">
    <name type="scientific">Myroides marinus</name>
    <dbReference type="NCBI Taxonomy" id="703342"/>
    <lineage>
        <taxon>Bacteria</taxon>
        <taxon>Pseudomonadati</taxon>
        <taxon>Bacteroidota</taxon>
        <taxon>Flavobacteriia</taxon>
        <taxon>Flavobacteriales</taxon>
        <taxon>Flavobacteriaceae</taxon>
        <taxon>Myroides</taxon>
    </lineage>
</organism>
<dbReference type="GeneID" id="82258391"/>
<proteinExistence type="predicted"/>
<dbReference type="Proteomes" id="UP000183077">
    <property type="component" value="Unassembled WGS sequence"/>
</dbReference>
<evidence type="ECO:0008006" key="3">
    <source>
        <dbReference type="Google" id="ProtNLM"/>
    </source>
</evidence>
<dbReference type="EMBL" id="FNYS01000022">
    <property type="protein sequence ID" value="SEJ29784.1"/>
    <property type="molecule type" value="Genomic_DNA"/>
</dbReference>
<evidence type="ECO:0000313" key="2">
    <source>
        <dbReference type="Proteomes" id="UP000183077"/>
    </source>
</evidence>
<dbReference type="RefSeq" id="WP_074747629.1">
    <property type="nucleotide sequence ID" value="NZ_FNYS01000022.1"/>
</dbReference>